<dbReference type="InterPro" id="IPR026350">
    <property type="entry name" value="GxxExxY"/>
</dbReference>
<protein>
    <recommendedName>
        <fullName evidence="3">GxxExxY protein</fullName>
    </recommendedName>
</protein>
<accession>A0A5C5Z956</accession>
<dbReference type="OrthoDB" id="9798792at2"/>
<dbReference type="NCBIfam" id="TIGR04256">
    <property type="entry name" value="GxxExxY"/>
    <property type="match status" value="1"/>
</dbReference>
<proteinExistence type="predicted"/>
<organism evidence="1 2">
    <name type="scientific">Novipirellula herctigrandis</name>
    <dbReference type="NCBI Taxonomy" id="2527986"/>
    <lineage>
        <taxon>Bacteria</taxon>
        <taxon>Pseudomonadati</taxon>
        <taxon>Planctomycetota</taxon>
        <taxon>Planctomycetia</taxon>
        <taxon>Pirellulales</taxon>
        <taxon>Pirellulaceae</taxon>
        <taxon>Novipirellula</taxon>
    </lineage>
</organism>
<dbReference type="AlphaFoldDB" id="A0A5C5Z956"/>
<evidence type="ECO:0000313" key="2">
    <source>
        <dbReference type="Proteomes" id="UP000315010"/>
    </source>
</evidence>
<name>A0A5C5Z956_9BACT</name>
<keyword evidence="2" id="KW-1185">Reference proteome</keyword>
<dbReference type="EMBL" id="SJPJ01000001">
    <property type="protein sequence ID" value="TWT83854.1"/>
    <property type="molecule type" value="Genomic_DNA"/>
</dbReference>
<dbReference type="Gene3D" id="3.40.91.30">
    <property type="match status" value="1"/>
</dbReference>
<dbReference type="Pfam" id="PF13366">
    <property type="entry name" value="PDDEXK_3"/>
    <property type="match status" value="1"/>
</dbReference>
<dbReference type="RefSeq" id="WP_146401275.1">
    <property type="nucleotide sequence ID" value="NZ_SJPJ01000001.1"/>
</dbReference>
<gene>
    <name evidence="1" type="ORF">CA13_53270</name>
</gene>
<comment type="caution">
    <text evidence="1">The sequence shown here is derived from an EMBL/GenBank/DDBJ whole genome shotgun (WGS) entry which is preliminary data.</text>
</comment>
<reference evidence="1 2" key="1">
    <citation type="submission" date="2019-02" db="EMBL/GenBank/DDBJ databases">
        <title>Deep-cultivation of Planctomycetes and their phenomic and genomic characterization uncovers novel biology.</title>
        <authorList>
            <person name="Wiegand S."/>
            <person name="Jogler M."/>
            <person name="Boedeker C."/>
            <person name="Pinto D."/>
            <person name="Vollmers J."/>
            <person name="Rivas-Marin E."/>
            <person name="Kohn T."/>
            <person name="Peeters S.H."/>
            <person name="Heuer A."/>
            <person name="Rast P."/>
            <person name="Oberbeckmann S."/>
            <person name="Bunk B."/>
            <person name="Jeske O."/>
            <person name="Meyerdierks A."/>
            <person name="Storesund J.E."/>
            <person name="Kallscheuer N."/>
            <person name="Luecker S."/>
            <person name="Lage O.M."/>
            <person name="Pohl T."/>
            <person name="Merkel B.J."/>
            <person name="Hornburger P."/>
            <person name="Mueller R.-W."/>
            <person name="Bruemmer F."/>
            <person name="Labrenz M."/>
            <person name="Spormann A.M."/>
            <person name="Op Den Camp H."/>
            <person name="Overmann J."/>
            <person name="Amann R."/>
            <person name="Jetten M.S.M."/>
            <person name="Mascher T."/>
            <person name="Medema M.H."/>
            <person name="Devos D.P."/>
            <person name="Kaster A.-K."/>
            <person name="Ovreas L."/>
            <person name="Rohde M."/>
            <person name="Galperin M.Y."/>
            <person name="Jogler C."/>
        </authorList>
    </citation>
    <scope>NUCLEOTIDE SEQUENCE [LARGE SCALE GENOMIC DNA]</scope>
    <source>
        <strain evidence="1 2">CA13</strain>
    </source>
</reference>
<evidence type="ECO:0000313" key="1">
    <source>
        <dbReference type="EMBL" id="TWT83854.1"/>
    </source>
</evidence>
<dbReference type="Proteomes" id="UP000315010">
    <property type="component" value="Unassembled WGS sequence"/>
</dbReference>
<evidence type="ECO:0008006" key="3">
    <source>
        <dbReference type="Google" id="ProtNLM"/>
    </source>
</evidence>
<sequence>MPEILFKEESYRIIGACMEVHTEMGSGFLEAVYQECLEYEFSDRQIPYSPQNQLQLRFKSRTLRSVYIPDFVCFQKIIIEIKGTSDLNDKFRAQMINYLKATEMKLGLLVNFGRHGKLQYERIVL</sequence>